<sequence length="90" mass="10260">MDNESEKQYLVVQYEPEQYTPQISNRRNLCPLALKVCCSRYFLKALFLGQFISLLLCGTALRVSSTTCCYVWCSPPFCPAANKGDHSRRS</sequence>
<evidence type="ECO:0000313" key="1">
    <source>
        <dbReference type="EMBL" id="KAH3725162.1"/>
    </source>
</evidence>
<reference evidence="1" key="1">
    <citation type="journal article" date="2019" name="bioRxiv">
        <title>The Genome of the Zebra Mussel, Dreissena polymorpha: A Resource for Invasive Species Research.</title>
        <authorList>
            <person name="McCartney M.A."/>
            <person name="Auch B."/>
            <person name="Kono T."/>
            <person name="Mallez S."/>
            <person name="Zhang Y."/>
            <person name="Obille A."/>
            <person name="Becker A."/>
            <person name="Abrahante J.E."/>
            <person name="Garbe J."/>
            <person name="Badalamenti J.P."/>
            <person name="Herman A."/>
            <person name="Mangelson H."/>
            <person name="Liachko I."/>
            <person name="Sullivan S."/>
            <person name="Sone E.D."/>
            <person name="Koren S."/>
            <person name="Silverstein K.A.T."/>
            <person name="Beckman K.B."/>
            <person name="Gohl D.M."/>
        </authorList>
    </citation>
    <scope>NUCLEOTIDE SEQUENCE</scope>
    <source>
        <strain evidence="1">Duluth1</strain>
        <tissue evidence="1">Whole animal</tissue>
    </source>
</reference>
<comment type="caution">
    <text evidence="1">The sequence shown here is derived from an EMBL/GenBank/DDBJ whole genome shotgun (WGS) entry which is preliminary data.</text>
</comment>
<dbReference type="EMBL" id="JAIWYP010000012">
    <property type="protein sequence ID" value="KAH3725162.1"/>
    <property type="molecule type" value="Genomic_DNA"/>
</dbReference>
<accession>A0A9D4CHS9</accession>
<protein>
    <submittedName>
        <fullName evidence="1">Uncharacterized protein</fullName>
    </submittedName>
</protein>
<evidence type="ECO:0000313" key="2">
    <source>
        <dbReference type="Proteomes" id="UP000828390"/>
    </source>
</evidence>
<proteinExistence type="predicted"/>
<organism evidence="1 2">
    <name type="scientific">Dreissena polymorpha</name>
    <name type="common">Zebra mussel</name>
    <name type="synonym">Mytilus polymorpha</name>
    <dbReference type="NCBI Taxonomy" id="45954"/>
    <lineage>
        <taxon>Eukaryota</taxon>
        <taxon>Metazoa</taxon>
        <taxon>Spiralia</taxon>
        <taxon>Lophotrochozoa</taxon>
        <taxon>Mollusca</taxon>
        <taxon>Bivalvia</taxon>
        <taxon>Autobranchia</taxon>
        <taxon>Heteroconchia</taxon>
        <taxon>Euheterodonta</taxon>
        <taxon>Imparidentia</taxon>
        <taxon>Neoheterodontei</taxon>
        <taxon>Myida</taxon>
        <taxon>Dreissenoidea</taxon>
        <taxon>Dreissenidae</taxon>
        <taxon>Dreissena</taxon>
    </lineage>
</organism>
<dbReference type="Proteomes" id="UP000828390">
    <property type="component" value="Unassembled WGS sequence"/>
</dbReference>
<name>A0A9D4CHS9_DREPO</name>
<reference evidence="1" key="2">
    <citation type="submission" date="2020-11" db="EMBL/GenBank/DDBJ databases">
        <authorList>
            <person name="McCartney M.A."/>
            <person name="Auch B."/>
            <person name="Kono T."/>
            <person name="Mallez S."/>
            <person name="Becker A."/>
            <person name="Gohl D.M."/>
            <person name="Silverstein K.A.T."/>
            <person name="Koren S."/>
            <person name="Bechman K.B."/>
            <person name="Herman A."/>
            <person name="Abrahante J.E."/>
            <person name="Garbe J."/>
        </authorList>
    </citation>
    <scope>NUCLEOTIDE SEQUENCE</scope>
    <source>
        <strain evidence="1">Duluth1</strain>
        <tissue evidence="1">Whole animal</tissue>
    </source>
</reference>
<dbReference type="AlphaFoldDB" id="A0A9D4CHS9"/>
<keyword evidence="2" id="KW-1185">Reference proteome</keyword>
<gene>
    <name evidence="1" type="ORF">DPMN_050995</name>
</gene>